<evidence type="ECO:0000313" key="3">
    <source>
        <dbReference type="Proteomes" id="UP001596547"/>
    </source>
</evidence>
<dbReference type="AlphaFoldDB" id="A0ABD6A781"/>
<evidence type="ECO:0000313" key="2">
    <source>
        <dbReference type="EMBL" id="MFC7316255.1"/>
    </source>
</evidence>
<feature type="region of interest" description="Disordered" evidence="1">
    <location>
        <begin position="153"/>
        <end position="189"/>
    </location>
</feature>
<gene>
    <name evidence="2" type="ORF">ACFQPE_05525</name>
</gene>
<keyword evidence="3" id="KW-1185">Reference proteome</keyword>
<proteinExistence type="predicted"/>
<dbReference type="GeneID" id="79314027"/>
<dbReference type="Proteomes" id="UP001596547">
    <property type="component" value="Unassembled WGS sequence"/>
</dbReference>
<dbReference type="EMBL" id="JBHTBF010000002">
    <property type="protein sequence ID" value="MFC7316255.1"/>
    <property type="molecule type" value="Genomic_DNA"/>
</dbReference>
<comment type="caution">
    <text evidence="2">The sequence shown here is derived from an EMBL/GenBank/DDBJ whole genome shotgun (WGS) entry which is preliminary data.</text>
</comment>
<name>A0ABD6A781_9EURY</name>
<accession>A0ABD6A781</accession>
<evidence type="ECO:0000256" key="1">
    <source>
        <dbReference type="SAM" id="MobiDB-lite"/>
    </source>
</evidence>
<sequence>MVNAFWLDRDLDRAAAWLVDAHVTSSVFECSMALTTAVQLNGYPRDDDLYFTHASHPLVRWAADARGNWRYLRAYVAAAHEEWRYRWDHEPEERHACWATVESLDSGAVRALDWPSADASDPPQLTGRWTADDYVDAYRYYYANEKRHLFGWSKGRSKPPWIADYTVDSPDGGRASTADGPGNPERDPD</sequence>
<reference evidence="2 3" key="1">
    <citation type="journal article" date="2019" name="Int. J. Syst. Evol. Microbiol.">
        <title>The Global Catalogue of Microorganisms (GCM) 10K type strain sequencing project: providing services to taxonomists for standard genome sequencing and annotation.</title>
        <authorList>
            <consortium name="The Broad Institute Genomics Platform"/>
            <consortium name="The Broad Institute Genome Sequencing Center for Infectious Disease"/>
            <person name="Wu L."/>
            <person name="Ma J."/>
        </authorList>
    </citation>
    <scope>NUCLEOTIDE SEQUENCE [LARGE SCALE GENOMIC DNA]</scope>
    <source>
        <strain evidence="2 3">PSR21</strain>
    </source>
</reference>
<protein>
    <submittedName>
        <fullName evidence="2">Uncharacterized protein</fullName>
    </submittedName>
</protein>
<dbReference type="RefSeq" id="WP_276304484.1">
    <property type="nucleotide sequence ID" value="NZ_CP119992.1"/>
</dbReference>
<organism evidence="2 3">
    <name type="scientific">Halomarina halobia</name>
    <dbReference type="NCBI Taxonomy" id="3033386"/>
    <lineage>
        <taxon>Archaea</taxon>
        <taxon>Methanobacteriati</taxon>
        <taxon>Methanobacteriota</taxon>
        <taxon>Stenosarchaea group</taxon>
        <taxon>Halobacteria</taxon>
        <taxon>Halobacteriales</taxon>
        <taxon>Natronomonadaceae</taxon>
        <taxon>Halomarina</taxon>
    </lineage>
</organism>